<keyword evidence="4" id="KW-1185">Reference proteome</keyword>
<evidence type="ECO:0000259" key="2">
    <source>
        <dbReference type="SMART" id="SM00850"/>
    </source>
</evidence>
<feature type="domain" description="HTH LytTR-type" evidence="2">
    <location>
        <begin position="157"/>
        <end position="248"/>
    </location>
</feature>
<proteinExistence type="predicted"/>
<sequence length="258" mass="30353">MRTIKLNTSYKFQFLIALAISLWLVVFLILIAPFDVAELPFWIRVEILPLYGLISFISYSLLIPIQHWVYKTIGKWNLLLEVSFILVFNTLTFIGSYMYYKSSIINGEYSFAKFALEVYTPILIILLFILVLARWFVNTKMPNKEHPKIILTGENKRDFLQIQLEHLVAVSSADNYVEIHYIKENAIKKKLLRNTLKNIQNQEPSLQKVHRSHLINLFHFKEWKNTNTILVHEIEIPVSKNYRQAILAIDFSSLKTYD</sequence>
<dbReference type="RefSeq" id="WP_349242252.1">
    <property type="nucleotide sequence ID" value="NZ_JAVTTO010000004.1"/>
</dbReference>
<keyword evidence="1" id="KW-0812">Transmembrane</keyword>
<keyword evidence="1" id="KW-0472">Membrane</keyword>
<dbReference type="GO" id="GO:0003677">
    <property type="term" value="F:DNA binding"/>
    <property type="evidence" value="ECO:0007669"/>
    <property type="project" value="UniProtKB-KW"/>
</dbReference>
<feature type="transmembrane region" description="Helical" evidence="1">
    <location>
        <begin position="47"/>
        <end position="66"/>
    </location>
</feature>
<feature type="transmembrane region" description="Helical" evidence="1">
    <location>
        <begin position="12"/>
        <end position="32"/>
    </location>
</feature>
<dbReference type="SMART" id="SM00850">
    <property type="entry name" value="LytTR"/>
    <property type="match status" value="1"/>
</dbReference>
<keyword evidence="1" id="KW-1133">Transmembrane helix</keyword>
<feature type="transmembrane region" description="Helical" evidence="1">
    <location>
        <begin position="118"/>
        <end position="137"/>
    </location>
</feature>
<evidence type="ECO:0000256" key="1">
    <source>
        <dbReference type="SAM" id="Phobius"/>
    </source>
</evidence>
<dbReference type="EMBL" id="JAVTTO010000004">
    <property type="protein sequence ID" value="MDT7833001.1"/>
    <property type="molecule type" value="Genomic_DNA"/>
</dbReference>
<name>A0ABU3LGZ5_9FLAO</name>
<keyword evidence="3" id="KW-0238">DNA-binding</keyword>
<reference evidence="3 4" key="1">
    <citation type="submission" date="2023-09" db="EMBL/GenBank/DDBJ databases">
        <title>Novel taxa isolated from Blanes Bay.</title>
        <authorList>
            <person name="Rey-Velasco X."/>
            <person name="Lucena T."/>
        </authorList>
    </citation>
    <scope>NUCLEOTIDE SEQUENCE [LARGE SCALE GENOMIC DNA]</scope>
    <source>
        <strain evidence="3 4">S356</strain>
    </source>
</reference>
<evidence type="ECO:0000313" key="3">
    <source>
        <dbReference type="EMBL" id="MDT7833001.1"/>
    </source>
</evidence>
<organism evidence="3 4">
    <name type="scientific">Asprobacillus argus</name>
    <dbReference type="NCBI Taxonomy" id="3076534"/>
    <lineage>
        <taxon>Bacteria</taxon>
        <taxon>Pseudomonadati</taxon>
        <taxon>Bacteroidota</taxon>
        <taxon>Flavobacteriia</taxon>
        <taxon>Flavobacteriales</taxon>
        <taxon>Flavobacteriaceae</taxon>
        <taxon>Asprobacillus</taxon>
    </lineage>
</organism>
<comment type="caution">
    <text evidence="3">The sequence shown here is derived from an EMBL/GenBank/DDBJ whole genome shotgun (WGS) entry which is preliminary data.</text>
</comment>
<feature type="transmembrane region" description="Helical" evidence="1">
    <location>
        <begin position="78"/>
        <end position="98"/>
    </location>
</feature>
<protein>
    <submittedName>
        <fullName evidence="3">LytTR family DNA-binding domain-containing protein</fullName>
    </submittedName>
</protein>
<accession>A0ABU3LGZ5</accession>
<dbReference type="Proteomes" id="UP001257277">
    <property type="component" value="Unassembled WGS sequence"/>
</dbReference>
<dbReference type="Pfam" id="PF04397">
    <property type="entry name" value="LytTR"/>
    <property type="match status" value="1"/>
</dbReference>
<dbReference type="InterPro" id="IPR007492">
    <property type="entry name" value="LytTR_DNA-bd_dom"/>
</dbReference>
<evidence type="ECO:0000313" key="4">
    <source>
        <dbReference type="Proteomes" id="UP001257277"/>
    </source>
</evidence>
<dbReference type="Gene3D" id="2.40.50.1020">
    <property type="entry name" value="LytTr DNA-binding domain"/>
    <property type="match status" value="1"/>
</dbReference>
<gene>
    <name evidence="3" type="ORF">RQM59_11455</name>
</gene>